<accession>A0A4Y2K3V7</accession>
<protein>
    <submittedName>
        <fullName evidence="1">Uncharacterized protein</fullName>
    </submittedName>
</protein>
<sequence length="79" mass="8849">MRRTAPEPAAPIPTSASRQWKDNLDFRFDVHQVQIHGGSCAHSCFEYGNLRSRNRALIIMPPPALFVEWDASLCAVLAI</sequence>
<name>A0A4Y2K3V7_ARAVE</name>
<organism evidence="1 2">
    <name type="scientific">Araneus ventricosus</name>
    <name type="common">Orbweaver spider</name>
    <name type="synonym">Epeira ventricosa</name>
    <dbReference type="NCBI Taxonomy" id="182803"/>
    <lineage>
        <taxon>Eukaryota</taxon>
        <taxon>Metazoa</taxon>
        <taxon>Ecdysozoa</taxon>
        <taxon>Arthropoda</taxon>
        <taxon>Chelicerata</taxon>
        <taxon>Arachnida</taxon>
        <taxon>Araneae</taxon>
        <taxon>Araneomorphae</taxon>
        <taxon>Entelegynae</taxon>
        <taxon>Araneoidea</taxon>
        <taxon>Araneidae</taxon>
        <taxon>Araneus</taxon>
    </lineage>
</organism>
<gene>
    <name evidence="1" type="ORF">AVEN_184315_1</name>
</gene>
<dbReference type="EMBL" id="BGPR01004125">
    <property type="protein sequence ID" value="GBM96226.1"/>
    <property type="molecule type" value="Genomic_DNA"/>
</dbReference>
<proteinExistence type="predicted"/>
<evidence type="ECO:0000313" key="2">
    <source>
        <dbReference type="Proteomes" id="UP000499080"/>
    </source>
</evidence>
<dbReference type="Proteomes" id="UP000499080">
    <property type="component" value="Unassembled WGS sequence"/>
</dbReference>
<reference evidence="1 2" key="1">
    <citation type="journal article" date="2019" name="Sci. Rep.">
        <title>Orb-weaving spider Araneus ventricosus genome elucidates the spidroin gene catalogue.</title>
        <authorList>
            <person name="Kono N."/>
            <person name="Nakamura H."/>
            <person name="Ohtoshi R."/>
            <person name="Moran D.A.P."/>
            <person name="Shinohara A."/>
            <person name="Yoshida Y."/>
            <person name="Fujiwara M."/>
            <person name="Mori M."/>
            <person name="Tomita M."/>
            <person name="Arakawa K."/>
        </authorList>
    </citation>
    <scope>NUCLEOTIDE SEQUENCE [LARGE SCALE GENOMIC DNA]</scope>
</reference>
<evidence type="ECO:0000313" key="1">
    <source>
        <dbReference type="EMBL" id="GBM96226.1"/>
    </source>
</evidence>
<comment type="caution">
    <text evidence="1">The sequence shown here is derived from an EMBL/GenBank/DDBJ whole genome shotgun (WGS) entry which is preliminary data.</text>
</comment>
<keyword evidence="2" id="KW-1185">Reference proteome</keyword>
<dbReference type="AlphaFoldDB" id="A0A4Y2K3V7"/>